<evidence type="ECO:0000259" key="2">
    <source>
        <dbReference type="Pfam" id="PF12508"/>
    </source>
</evidence>
<protein>
    <submittedName>
        <fullName evidence="3">Conjugative transposon protein TraM</fullName>
    </submittedName>
</protein>
<comment type="caution">
    <text evidence="3">The sequence shown here is derived from an EMBL/GenBank/DDBJ whole genome shotgun (WGS) entry which is preliminary data.</text>
</comment>
<feature type="domain" description="Conjugative transposon TraM C-terminal" evidence="2">
    <location>
        <begin position="246"/>
        <end position="393"/>
    </location>
</feature>
<dbReference type="AlphaFoldDB" id="A0A4R0N4Y3"/>
<dbReference type="InterPro" id="IPR022187">
    <property type="entry name" value="Conjug_transposon_TraM"/>
</dbReference>
<dbReference type="Proteomes" id="UP000291117">
    <property type="component" value="Unassembled WGS sequence"/>
</dbReference>
<name>A0A4R0N4Y3_9SPHI</name>
<evidence type="ECO:0000313" key="3">
    <source>
        <dbReference type="EMBL" id="TCC94988.1"/>
    </source>
</evidence>
<dbReference type="NCBIfam" id="TIGR03779">
    <property type="entry name" value="Bac_Flav_CT_M"/>
    <property type="match status" value="1"/>
</dbReference>
<dbReference type="OrthoDB" id="1453786at2"/>
<sequence length="406" mass="45213">MKIDLKKPKYVIPIIMLPFLCIFFYVYKSSFGKETPKQAGKDSLQVNLAGVSDLVKNRALADKLDAYRNQYKESDGYTAVGQIQEEQIAGQAPGTLYNEHEKRMLDSIDKVMKAKYGVAAPVTRTGAYGGFPDAVPVVKRTKNYDQQDKALAAALSKMNQPPPASVPRQQSPAQTDPMQLFRQQMALVDSIGKANDPDYKSDQQQKKNAELLEKELKGRKKLTVSKSAVSAGIFNTITASEEETLITAIIDQDITGYAGSRLRIRLLEDMMAGRFLIKRGTYIYAQISGFSGQRVSLTVSSIMNGKNILPVKLEVYDHDGLPGLYVPASAFREFTRELGSNSSQGITLQQQAENNNQLVMSMIQKMFQSTTTAVSKMIRQNKAKLKYNSLVYLIDPDELKNNQNSY</sequence>
<gene>
    <name evidence="3" type="primary">traM</name>
    <name evidence="3" type="ORF">EZ444_15885</name>
</gene>
<evidence type="ECO:0000313" key="4">
    <source>
        <dbReference type="Proteomes" id="UP000291117"/>
    </source>
</evidence>
<evidence type="ECO:0000256" key="1">
    <source>
        <dbReference type="SAM" id="Phobius"/>
    </source>
</evidence>
<reference evidence="3 4" key="1">
    <citation type="submission" date="2019-02" db="EMBL/GenBank/DDBJ databases">
        <title>Pedobacter sp. RP-3-8 sp. nov., isolated from Arctic soil.</title>
        <authorList>
            <person name="Dahal R.H."/>
        </authorList>
    </citation>
    <scope>NUCLEOTIDE SEQUENCE [LARGE SCALE GENOMIC DNA]</scope>
    <source>
        <strain evidence="3 4">RP-3-8</strain>
    </source>
</reference>
<keyword evidence="1" id="KW-0812">Transmembrane</keyword>
<keyword evidence="1" id="KW-0472">Membrane</keyword>
<dbReference type="EMBL" id="SJSM01000010">
    <property type="protein sequence ID" value="TCC94988.1"/>
    <property type="molecule type" value="Genomic_DNA"/>
</dbReference>
<organism evidence="3 4">
    <name type="scientific">Pedobacter hiemivivus</name>
    <dbReference type="NCBI Taxonomy" id="2530454"/>
    <lineage>
        <taxon>Bacteria</taxon>
        <taxon>Pseudomonadati</taxon>
        <taxon>Bacteroidota</taxon>
        <taxon>Sphingobacteriia</taxon>
        <taxon>Sphingobacteriales</taxon>
        <taxon>Sphingobacteriaceae</taxon>
        <taxon>Pedobacter</taxon>
    </lineage>
</organism>
<dbReference type="Pfam" id="PF12508">
    <property type="entry name" value="Transposon_TraM"/>
    <property type="match status" value="1"/>
</dbReference>
<dbReference type="RefSeq" id="WP_131610136.1">
    <property type="nucleotide sequence ID" value="NZ_SJSM01000010.1"/>
</dbReference>
<feature type="transmembrane region" description="Helical" evidence="1">
    <location>
        <begin position="10"/>
        <end position="27"/>
    </location>
</feature>
<accession>A0A4R0N4Y3</accession>
<dbReference type="InterPro" id="IPR055407">
    <property type="entry name" value="TraM_C"/>
</dbReference>
<proteinExistence type="predicted"/>
<keyword evidence="4" id="KW-1185">Reference proteome</keyword>
<keyword evidence="1" id="KW-1133">Transmembrane helix</keyword>